<dbReference type="PIRSF" id="PIRSF037031">
    <property type="entry name" value="Redox_disulphide_2"/>
    <property type="match status" value="1"/>
</dbReference>
<feature type="domain" description="Thioredoxin-like fold" evidence="3">
    <location>
        <begin position="1"/>
        <end position="75"/>
    </location>
</feature>
<dbReference type="PANTHER" id="PTHR36450">
    <property type="entry name" value="THIOREDOXIN"/>
    <property type="match status" value="1"/>
</dbReference>
<feature type="active site" description="Nucleophile" evidence="1">
    <location>
        <position position="13"/>
    </location>
</feature>
<dbReference type="Proteomes" id="UP000233325">
    <property type="component" value="Unassembled WGS sequence"/>
</dbReference>
<evidence type="ECO:0000313" key="4">
    <source>
        <dbReference type="EMBL" id="PKM87693.1"/>
    </source>
</evidence>
<dbReference type="NCBIfam" id="TIGR00412">
    <property type="entry name" value="redox_disulf_2"/>
    <property type="match status" value="1"/>
</dbReference>
<accession>A0A2N2DZ10</accession>
<protein>
    <submittedName>
        <fullName evidence="4">Redox-active disulfide protein 2</fullName>
    </submittedName>
</protein>
<dbReference type="InterPro" id="IPR012336">
    <property type="entry name" value="Thioredoxin-like_fold"/>
</dbReference>
<keyword evidence="2" id="KW-0676">Redox-active center</keyword>
<dbReference type="Pfam" id="PF13192">
    <property type="entry name" value="Thioredoxin_3"/>
    <property type="match status" value="1"/>
</dbReference>
<feature type="active site" description="Nucleophile" evidence="1">
    <location>
        <position position="10"/>
    </location>
</feature>
<comment type="caution">
    <text evidence="4">The sequence shown here is derived from an EMBL/GenBank/DDBJ whole genome shotgun (WGS) entry which is preliminary data.</text>
</comment>
<dbReference type="EMBL" id="PHAH01000036">
    <property type="protein sequence ID" value="PKM87693.1"/>
    <property type="molecule type" value="Genomic_DNA"/>
</dbReference>
<evidence type="ECO:0000313" key="5">
    <source>
        <dbReference type="Proteomes" id="UP000233325"/>
    </source>
</evidence>
<sequence length="94" mass="9930">MNVQVLGSGCPNCKKLYETTKRVADNLGIDAQIEYVDDVTKIIELGIMTSPVLVINGQIVLTGNGHSEGDIANALEDNVTKDGADSGCCCGHQH</sequence>
<evidence type="ECO:0000256" key="1">
    <source>
        <dbReference type="PIRSR" id="PIRSR037031-50"/>
    </source>
</evidence>
<dbReference type="InterPro" id="IPR005243">
    <property type="entry name" value="THIRX-like_proc"/>
</dbReference>
<evidence type="ECO:0000256" key="2">
    <source>
        <dbReference type="PIRSR" id="PIRSR037031-51"/>
    </source>
</evidence>
<reference evidence="4 5" key="1">
    <citation type="journal article" date="2017" name="ISME J.">
        <title>Potential for microbial H2 and metal transformations associated with novel bacteria and archaea in deep terrestrial subsurface sediments.</title>
        <authorList>
            <person name="Hernsdorf A.W."/>
            <person name="Amano Y."/>
            <person name="Miyakawa K."/>
            <person name="Ise K."/>
            <person name="Suzuki Y."/>
            <person name="Anantharaman K."/>
            <person name="Probst A."/>
            <person name="Burstein D."/>
            <person name="Thomas B.C."/>
            <person name="Banfield J.F."/>
        </authorList>
    </citation>
    <scope>NUCLEOTIDE SEQUENCE [LARGE SCALE GENOMIC DNA]</scope>
    <source>
        <strain evidence="4">HGW-Falkowbacteria-2</strain>
    </source>
</reference>
<evidence type="ECO:0000259" key="3">
    <source>
        <dbReference type="Pfam" id="PF13192"/>
    </source>
</evidence>
<dbReference type="PANTHER" id="PTHR36450:SF1">
    <property type="entry name" value="THIOREDOXIN"/>
    <property type="match status" value="1"/>
</dbReference>
<organism evidence="4 5">
    <name type="scientific">Candidatus Falkowbacteria bacterium HGW-Falkowbacteria-2</name>
    <dbReference type="NCBI Taxonomy" id="2013769"/>
    <lineage>
        <taxon>Bacteria</taxon>
        <taxon>Candidatus Falkowiibacteriota</taxon>
    </lineage>
</organism>
<feature type="disulfide bond" description="Redox-active" evidence="2">
    <location>
        <begin position="10"/>
        <end position="13"/>
    </location>
</feature>
<keyword evidence="2" id="KW-1015">Disulfide bond</keyword>
<dbReference type="AlphaFoldDB" id="A0A2N2DZ10"/>
<dbReference type="Gene3D" id="3.40.30.10">
    <property type="entry name" value="Glutaredoxin"/>
    <property type="match status" value="1"/>
</dbReference>
<gene>
    <name evidence="4" type="ORF">CVU83_02735</name>
</gene>
<name>A0A2N2DZ10_9BACT</name>
<proteinExistence type="predicted"/>
<dbReference type="SUPFAM" id="SSF52833">
    <property type="entry name" value="Thioredoxin-like"/>
    <property type="match status" value="1"/>
</dbReference>
<dbReference type="InterPro" id="IPR036249">
    <property type="entry name" value="Thioredoxin-like_sf"/>
</dbReference>